<dbReference type="AlphaFoldDB" id="A0A813IJC6"/>
<feature type="non-terminal residue" evidence="5">
    <location>
        <position position="188"/>
    </location>
</feature>
<keyword evidence="3" id="KW-0560">Oxidoreductase</keyword>
<dbReference type="InterPro" id="IPR020471">
    <property type="entry name" value="AKR"/>
</dbReference>
<dbReference type="InterPro" id="IPR023210">
    <property type="entry name" value="NADP_OxRdtase_dom"/>
</dbReference>
<gene>
    <name evidence="5" type="ORF">PGLA2088_LOCUS9236</name>
</gene>
<name>A0A813IJC6_POLGL</name>
<dbReference type="Gene3D" id="3.20.20.100">
    <property type="entry name" value="NADP-dependent oxidoreductase domain"/>
    <property type="match status" value="1"/>
</dbReference>
<dbReference type="SUPFAM" id="SSF51430">
    <property type="entry name" value="NAD(P)-linked oxidoreductase"/>
    <property type="match status" value="1"/>
</dbReference>
<dbReference type="InterPro" id="IPR036812">
    <property type="entry name" value="NAD(P)_OxRdtase_dom_sf"/>
</dbReference>
<evidence type="ECO:0000259" key="4">
    <source>
        <dbReference type="Pfam" id="PF00248"/>
    </source>
</evidence>
<protein>
    <recommendedName>
        <fullName evidence="4">NADP-dependent oxidoreductase domain-containing protein</fullName>
    </recommendedName>
</protein>
<proteinExistence type="inferred from homology"/>
<comment type="similarity">
    <text evidence="1">Belongs to the aldo/keto reductase family.</text>
</comment>
<dbReference type="PRINTS" id="PR00069">
    <property type="entry name" value="ALDKETRDTASE"/>
</dbReference>
<keyword evidence="2" id="KW-0521">NADP</keyword>
<dbReference type="PANTHER" id="PTHR43827">
    <property type="entry name" value="2,5-DIKETO-D-GLUCONIC ACID REDUCTASE"/>
    <property type="match status" value="1"/>
</dbReference>
<dbReference type="Proteomes" id="UP000626109">
    <property type="component" value="Unassembled WGS sequence"/>
</dbReference>
<evidence type="ECO:0000313" key="5">
    <source>
        <dbReference type="EMBL" id="CAE8651766.1"/>
    </source>
</evidence>
<accession>A0A813IJC6</accession>
<feature type="domain" description="NADP-dependent oxidoreductase" evidence="4">
    <location>
        <begin position="1"/>
        <end position="124"/>
    </location>
</feature>
<evidence type="ECO:0000313" key="6">
    <source>
        <dbReference type="Proteomes" id="UP000626109"/>
    </source>
</evidence>
<dbReference type="GO" id="GO:0016616">
    <property type="term" value="F:oxidoreductase activity, acting on the CH-OH group of donors, NAD or NADP as acceptor"/>
    <property type="evidence" value="ECO:0007669"/>
    <property type="project" value="UniProtKB-ARBA"/>
</dbReference>
<organism evidence="5 6">
    <name type="scientific">Polarella glacialis</name>
    <name type="common">Dinoflagellate</name>
    <dbReference type="NCBI Taxonomy" id="89957"/>
    <lineage>
        <taxon>Eukaryota</taxon>
        <taxon>Sar</taxon>
        <taxon>Alveolata</taxon>
        <taxon>Dinophyceae</taxon>
        <taxon>Suessiales</taxon>
        <taxon>Suessiaceae</taxon>
        <taxon>Polarella</taxon>
    </lineage>
</organism>
<comment type="caution">
    <text evidence="5">The sequence shown here is derived from an EMBL/GenBank/DDBJ whole genome shotgun (WGS) entry which is preliminary data.</text>
</comment>
<reference evidence="5" key="1">
    <citation type="submission" date="2021-02" db="EMBL/GenBank/DDBJ databases">
        <authorList>
            <person name="Dougan E. K."/>
            <person name="Rhodes N."/>
            <person name="Thang M."/>
            <person name="Chan C."/>
        </authorList>
    </citation>
    <scope>NUCLEOTIDE SEQUENCE</scope>
</reference>
<evidence type="ECO:0000256" key="3">
    <source>
        <dbReference type="ARBA" id="ARBA00023002"/>
    </source>
</evidence>
<dbReference type="PANTHER" id="PTHR43827:SF3">
    <property type="entry name" value="NADP-DEPENDENT OXIDOREDUCTASE DOMAIN-CONTAINING PROTEIN"/>
    <property type="match status" value="1"/>
</dbReference>
<sequence>YIGVSNYARRHLNELLSYARIPPAVNQIEYHPYQVDNITKVCRQHGIAVQAYGSIQAKGLLEDAEVKAVAAAVGRQPAQVLLRWAVQLDVMIITKSANEQRILDNAKLWDFTLSSEQQGRLSSLHQGLRTWGEPNDHPAVDSENLAVLGSASSGLPPAVSAAGLLLVAGLAYCCGARKRAVKVEGKKQ</sequence>
<dbReference type="EMBL" id="CAJNNW010010146">
    <property type="protein sequence ID" value="CAE8651766.1"/>
    <property type="molecule type" value="Genomic_DNA"/>
</dbReference>
<evidence type="ECO:0000256" key="2">
    <source>
        <dbReference type="ARBA" id="ARBA00022857"/>
    </source>
</evidence>
<evidence type="ECO:0000256" key="1">
    <source>
        <dbReference type="ARBA" id="ARBA00007905"/>
    </source>
</evidence>
<dbReference type="Pfam" id="PF00248">
    <property type="entry name" value="Aldo_ket_red"/>
    <property type="match status" value="1"/>
</dbReference>